<dbReference type="Proteomes" id="UP001183794">
    <property type="component" value="Unassembled WGS sequence"/>
</dbReference>
<dbReference type="RefSeq" id="WP_310175596.1">
    <property type="nucleotide sequence ID" value="NZ_BAABHE010000002.1"/>
</dbReference>
<organism evidence="6 7">
    <name type="scientific">Enteractinococcus fodinae</name>
    <dbReference type="NCBI Taxonomy" id="684663"/>
    <lineage>
        <taxon>Bacteria</taxon>
        <taxon>Bacillati</taxon>
        <taxon>Actinomycetota</taxon>
        <taxon>Actinomycetes</taxon>
        <taxon>Micrococcales</taxon>
        <taxon>Micrococcaceae</taxon>
    </lineage>
</organism>
<dbReference type="EMBL" id="JAVDYJ010000001">
    <property type="protein sequence ID" value="MDR7348419.1"/>
    <property type="molecule type" value="Genomic_DNA"/>
</dbReference>
<evidence type="ECO:0000256" key="2">
    <source>
        <dbReference type="ARBA" id="ARBA00023125"/>
    </source>
</evidence>
<dbReference type="PANTHER" id="PTHR30055:SF234">
    <property type="entry name" value="HTH-TYPE TRANSCRIPTIONAL REGULATOR BETI"/>
    <property type="match status" value="1"/>
</dbReference>
<keyword evidence="7" id="KW-1185">Reference proteome</keyword>
<evidence type="ECO:0000313" key="7">
    <source>
        <dbReference type="Proteomes" id="UP001183794"/>
    </source>
</evidence>
<name>A0ABU2B479_9MICC</name>
<feature type="domain" description="HTH tetR-type" evidence="5">
    <location>
        <begin position="21"/>
        <end position="82"/>
    </location>
</feature>
<comment type="caution">
    <text evidence="6">The sequence shown here is derived from an EMBL/GenBank/DDBJ whole genome shotgun (WGS) entry which is preliminary data.</text>
</comment>
<sequence length="214" mass="23781">MKSETSSSKGKSVPQFLPRVLATRKALLEGARRAFVEHGGFAQTSIDAIVARSQSSLGSLYNQYGSKAEIFLALYEDYHSKLWQVSHAAIQGSRDAGEPDPLRQYLEGLKAYLRECWEERDLTKLFYWGDTAPGFELLARDTLRLWIAENFDQLALDDKKNGELLAAAVTATVGAGARAICDSRTREEAATVADFYAELVTRLVMPTLEAERLN</sequence>
<dbReference type="Pfam" id="PF00440">
    <property type="entry name" value="TetR_N"/>
    <property type="match status" value="1"/>
</dbReference>
<keyword evidence="1" id="KW-0805">Transcription regulation</keyword>
<evidence type="ECO:0000256" key="3">
    <source>
        <dbReference type="ARBA" id="ARBA00023163"/>
    </source>
</evidence>
<proteinExistence type="predicted"/>
<evidence type="ECO:0000259" key="5">
    <source>
        <dbReference type="PROSITE" id="PS50977"/>
    </source>
</evidence>
<dbReference type="PROSITE" id="PS50977">
    <property type="entry name" value="HTH_TETR_2"/>
    <property type="match status" value="1"/>
</dbReference>
<dbReference type="InterPro" id="IPR050109">
    <property type="entry name" value="HTH-type_TetR-like_transc_reg"/>
</dbReference>
<dbReference type="InterPro" id="IPR001647">
    <property type="entry name" value="HTH_TetR"/>
</dbReference>
<gene>
    <name evidence="6" type="ORF">J2S62_002676</name>
</gene>
<dbReference type="Gene3D" id="1.10.357.10">
    <property type="entry name" value="Tetracycline Repressor, domain 2"/>
    <property type="match status" value="1"/>
</dbReference>
<reference evidence="6 7" key="1">
    <citation type="submission" date="2023-07" db="EMBL/GenBank/DDBJ databases">
        <title>Sequencing the genomes of 1000 actinobacteria strains.</title>
        <authorList>
            <person name="Klenk H.-P."/>
        </authorList>
    </citation>
    <scope>NUCLEOTIDE SEQUENCE [LARGE SCALE GENOMIC DNA]</scope>
    <source>
        <strain evidence="6 7">DSM 22966</strain>
    </source>
</reference>
<evidence type="ECO:0000313" key="6">
    <source>
        <dbReference type="EMBL" id="MDR7348419.1"/>
    </source>
</evidence>
<evidence type="ECO:0000256" key="1">
    <source>
        <dbReference type="ARBA" id="ARBA00023015"/>
    </source>
</evidence>
<evidence type="ECO:0000256" key="4">
    <source>
        <dbReference type="PROSITE-ProRule" id="PRU00335"/>
    </source>
</evidence>
<dbReference type="InterPro" id="IPR009057">
    <property type="entry name" value="Homeodomain-like_sf"/>
</dbReference>
<accession>A0ABU2B479</accession>
<keyword evidence="2 4" id="KW-0238">DNA-binding</keyword>
<protein>
    <submittedName>
        <fullName evidence="6">AcrR family transcriptional regulator</fullName>
    </submittedName>
</protein>
<dbReference type="SUPFAM" id="SSF46689">
    <property type="entry name" value="Homeodomain-like"/>
    <property type="match status" value="1"/>
</dbReference>
<feature type="DNA-binding region" description="H-T-H motif" evidence="4">
    <location>
        <begin position="45"/>
        <end position="64"/>
    </location>
</feature>
<keyword evidence="3" id="KW-0804">Transcription</keyword>
<dbReference type="PANTHER" id="PTHR30055">
    <property type="entry name" value="HTH-TYPE TRANSCRIPTIONAL REGULATOR RUTR"/>
    <property type="match status" value="1"/>
</dbReference>